<organism evidence="2 3">
    <name type="scientific">Fictibacillus iocasae</name>
    <dbReference type="NCBI Taxonomy" id="2715437"/>
    <lineage>
        <taxon>Bacteria</taxon>
        <taxon>Bacillati</taxon>
        <taxon>Bacillota</taxon>
        <taxon>Bacilli</taxon>
        <taxon>Bacillales</taxon>
        <taxon>Fictibacillaceae</taxon>
        <taxon>Fictibacillus</taxon>
    </lineage>
</organism>
<dbReference type="CDD" id="cd08267">
    <property type="entry name" value="MDR1"/>
    <property type="match status" value="1"/>
</dbReference>
<evidence type="ECO:0000313" key="3">
    <source>
        <dbReference type="Proteomes" id="UP001596549"/>
    </source>
</evidence>
<dbReference type="InterPro" id="IPR052733">
    <property type="entry name" value="Chloroplast_QOR"/>
</dbReference>
<dbReference type="SUPFAM" id="SSF50129">
    <property type="entry name" value="GroES-like"/>
    <property type="match status" value="1"/>
</dbReference>
<comment type="caution">
    <text evidence="2">The sequence shown here is derived from an EMBL/GenBank/DDBJ whole genome shotgun (WGS) entry which is preliminary data.</text>
</comment>
<sequence>MKAIVTEKYGNSDVIQIKEVNQPVLADDHVLVRVKAASINYGNLALLTGKPFLARFVFGLTKPKFAIPGGDMSGVVEAVGSNVAKFQEGDEVFADLSGAGWGSFAEYVSVPESVLVRKPVNLSFEEAAAVPMAAVTALQALRDKARVQPDQKVLVYGASGGVGTFAVQITKALGAKVTAVCSTRNVEIVRSIGADTVIDYKVEDFTKKSDQYDVILGTNGNQPISVYKSKLRPGGMFICVGGSGSQLFQSMVRGVTNSKQIKTFLHRPKTEDLVYVRELIEAGKVKPVIDRSYTLAEVPEAFTYFAEGHAQGKVVIQIQ</sequence>
<dbReference type="SUPFAM" id="SSF51735">
    <property type="entry name" value="NAD(P)-binding Rossmann-fold domains"/>
    <property type="match status" value="1"/>
</dbReference>
<dbReference type="InterPro" id="IPR013154">
    <property type="entry name" value="ADH-like_N"/>
</dbReference>
<proteinExistence type="predicted"/>
<dbReference type="SMART" id="SM00829">
    <property type="entry name" value="PKS_ER"/>
    <property type="match status" value="1"/>
</dbReference>
<feature type="domain" description="Enoyl reductase (ER)" evidence="1">
    <location>
        <begin position="10"/>
        <end position="316"/>
    </location>
</feature>
<dbReference type="PANTHER" id="PTHR44013:SF1">
    <property type="entry name" value="ZINC-TYPE ALCOHOL DEHYDROGENASE-LIKE PROTEIN C16A3.02C"/>
    <property type="match status" value="1"/>
</dbReference>
<dbReference type="InterPro" id="IPR011032">
    <property type="entry name" value="GroES-like_sf"/>
</dbReference>
<protein>
    <submittedName>
        <fullName evidence="2">NAD(P)-dependent alcohol dehydrogenase</fullName>
    </submittedName>
</protein>
<keyword evidence="3" id="KW-1185">Reference proteome</keyword>
<reference evidence="3" key="1">
    <citation type="journal article" date="2019" name="Int. J. Syst. Evol. Microbiol.">
        <title>The Global Catalogue of Microorganisms (GCM) 10K type strain sequencing project: providing services to taxonomists for standard genome sequencing and annotation.</title>
        <authorList>
            <consortium name="The Broad Institute Genomics Platform"/>
            <consortium name="The Broad Institute Genome Sequencing Center for Infectious Disease"/>
            <person name="Wu L."/>
            <person name="Ma J."/>
        </authorList>
    </citation>
    <scope>NUCLEOTIDE SEQUENCE [LARGE SCALE GENOMIC DNA]</scope>
    <source>
        <strain evidence="3">NBRC 106396</strain>
    </source>
</reference>
<dbReference type="Gene3D" id="3.40.50.720">
    <property type="entry name" value="NAD(P)-binding Rossmann-like Domain"/>
    <property type="match status" value="1"/>
</dbReference>
<dbReference type="InterPro" id="IPR002364">
    <property type="entry name" value="Quin_OxRdtase/zeta-crystal_CS"/>
</dbReference>
<dbReference type="Proteomes" id="UP001596549">
    <property type="component" value="Unassembled WGS sequence"/>
</dbReference>
<dbReference type="Pfam" id="PF13602">
    <property type="entry name" value="ADH_zinc_N_2"/>
    <property type="match status" value="1"/>
</dbReference>
<dbReference type="PROSITE" id="PS01162">
    <property type="entry name" value="QOR_ZETA_CRYSTAL"/>
    <property type="match status" value="1"/>
</dbReference>
<dbReference type="RefSeq" id="WP_379750048.1">
    <property type="nucleotide sequence ID" value="NZ_JBHTCP010000041.1"/>
</dbReference>
<dbReference type="Pfam" id="PF08240">
    <property type="entry name" value="ADH_N"/>
    <property type="match status" value="1"/>
</dbReference>
<evidence type="ECO:0000259" key="1">
    <source>
        <dbReference type="SMART" id="SM00829"/>
    </source>
</evidence>
<dbReference type="InterPro" id="IPR036291">
    <property type="entry name" value="NAD(P)-bd_dom_sf"/>
</dbReference>
<dbReference type="InterPro" id="IPR020843">
    <property type="entry name" value="ER"/>
</dbReference>
<evidence type="ECO:0000313" key="2">
    <source>
        <dbReference type="EMBL" id="MFC7372468.1"/>
    </source>
</evidence>
<name>A0ABW2NTB3_9BACL</name>
<dbReference type="Gene3D" id="3.90.180.10">
    <property type="entry name" value="Medium-chain alcohol dehydrogenases, catalytic domain"/>
    <property type="match status" value="1"/>
</dbReference>
<gene>
    <name evidence="2" type="ORF">ACFQPF_12385</name>
</gene>
<dbReference type="EMBL" id="JBHTCP010000041">
    <property type="protein sequence ID" value="MFC7372468.1"/>
    <property type="molecule type" value="Genomic_DNA"/>
</dbReference>
<accession>A0ABW2NTB3</accession>
<dbReference type="PANTHER" id="PTHR44013">
    <property type="entry name" value="ZINC-TYPE ALCOHOL DEHYDROGENASE-LIKE PROTEIN C16A3.02C"/>
    <property type="match status" value="1"/>
</dbReference>